<organism evidence="2 3">
    <name type="scientific">Naumovozyma dairenensis (strain ATCC 10597 / BCRC 20456 / CBS 421 / NBRC 0211 / NRRL Y-12639)</name>
    <name type="common">Saccharomyces dairenensis</name>
    <dbReference type="NCBI Taxonomy" id="1071378"/>
    <lineage>
        <taxon>Eukaryota</taxon>
        <taxon>Fungi</taxon>
        <taxon>Dikarya</taxon>
        <taxon>Ascomycota</taxon>
        <taxon>Saccharomycotina</taxon>
        <taxon>Saccharomycetes</taxon>
        <taxon>Saccharomycetales</taxon>
        <taxon>Saccharomycetaceae</taxon>
        <taxon>Naumovozyma</taxon>
    </lineage>
</organism>
<gene>
    <name evidence="2" type="primary">NDAI0H02260</name>
    <name evidence="2" type="ordered locus">NDAI_0H02260</name>
</gene>
<keyword evidence="3" id="KW-1185">Reference proteome</keyword>
<dbReference type="eggNOG" id="ENOG502QW07">
    <property type="taxonomic scope" value="Eukaryota"/>
</dbReference>
<dbReference type="Pfam" id="PF08624">
    <property type="entry name" value="CRC_subunit"/>
    <property type="match status" value="1"/>
</dbReference>
<dbReference type="GeneID" id="11495931"/>
<name>G0WF39_NAUDC</name>
<feature type="compositionally biased region" description="Acidic residues" evidence="1">
    <location>
        <begin position="169"/>
        <end position="191"/>
    </location>
</feature>
<evidence type="ECO:0000313" key="3">
    <source>
        <dbReference type="Proteomes" id="UP000000689"/>
    </source>
</evidence>
<dbReference type="Proteomes" id="UP000000689">
    <property type="component" value="Chromosome 8"/>
</dbReference>
<dbReference type="GO" id="GO:0016586">
    <property type="term" value="C:RSC-type complex"/>
    <property type="evidence" value="ECO:0007669"/>
    <property type="project" value="EnsemblFungi"/>
</dbReference>
<proteinExistence type="predicted"/>
<evidence type="ECO:0000256" key="1">
    <source>
        <dbReference type="SAM" id="MobiDB-lite"/>
    </source>
</evidence>
<feature type="compositionally biased region" description="Basic and acidic residues" evidence="1">
    <location>
        <begin position="88"/>
        <end position="105"/>
    </location>
</feature>
<dbReference type="InterPro" id="IPR013933">
    <property type="entry name" value="CRC_Rsc7/Swp82"/>
</dbReference>
<feature type="region of interest" description="Disordered" evidence="1">
    <location>
        <begin position="1"/>
        <end position="205"/>
    </location>
</feature>
<dbReference type="GO" id="GO:0006368">
    <property type="term" value="P:transcription elongation by RNA polymerase II"/>
    <property type="evidence" value="ECO:0007669"/>
    <property type="project" value="EnsemblFungi"/>
</dbReference>
<feature type="compositionally biased region" description="Acidic residues" evidence="1">
    <location>
        <begin position="131"/>
        <end position="156"/>
    </location>
</feature>
<dbReference type="AlphaFoldDB" id="G0WF39"/>
<dbReference type="OMA" id="PHETTES"/>
<dbReference type="HOGENOM" id="CLU_022149_1_2_1"/>
<dbReference type="RefSeq" id="XP_003671643.1">
    <property type="nucleotide sequence ID" value="XM_003671595.1"/>
</dbReference>
<evidence type="ECO:0008006" key="4">
    <source>
        <dbReference type="Google" id="ProtNLM"/>
    </source>
</evidence>
<dbReference type="KEGG" id="ndi:NDAI_0H02260"/>
<protein>
    <recommendedName>
        <fullName evidence="4">Chromatin structure-remodeling complex protein RSC7</fullName>
    </recommendedName>
</protein>
<evidence type="ECO:0000313" key="2">
    <source>
        <dbReference type="EMBL" id="CCD26400.1"/>
    </source>
</evidence>
<dbReference type="OrthoDB" id="5598844at2759"/>
<dbReference type="GO" id="GO:0006337">
    <property type="term" value="P:nucleosome disassembly"/>
    <property type="evidence" value="ECO:0007669"/>
    <property type="project" value="EnsemblFungi"/>
</dbReference>
<dbReference type="STRING" id="1071378.G0WF39"/>
<accession>G0WF39</accession>
<reference evidence="2 3" key="1">
    <citation type="journal article" date="2011" name="Proc. Natl. Acad. Sci. U.S.A.">
        <title>Evolutionary erosion of yeast sex chromosomes by mating-type switching accidents.</title>
        <authorList>
            <person name="Gordon J.L."/>
            <person name="Armisen D."/>
            <person name="Proux-Wera E."/>
            <person name="Oheigeartaigh S.S."/>
            <person name="Byrne K.P."/>
            <person name="Wolfe K.H."/>
        </authorList>
    </citation>
    <scope>NUCLEOTIDE SEQUENCE [LARGE SCALE GENOMIC DNA]</scope>
    <source>
        <strain evidence="3">ATCC 10597 / BCRC 20456 / CBS 421 / NBRC 0211 / NRRL Y-12639</strain>
    </source>
</reference>
<sequence>MLGNVNETEASGAEPMVSPDNEQEQTPIAVHLEEEGAELPTEQHTEQSADTDNEPEQEAKDGEQSLEPIEAEKEEIGNRNDQQSLEPSKLETEETSKPPEEHEPASRSSSKTRSRSITNKPNYKLDTEGLAIDDDDINDPDAREEDYNEDEDDELEVSSRVTRKRKLESDEDDEDEEEEEEEEDNAEDDNDEEKHERSNSITAIKSDKNLKKSVSSIPVDDEGNPLPVINEEYALPDDPEGEAKITRNGDLLGGRQFLIRTFTLTSRGERKFMLATECARSVGFRDSYLFFQYNKSIYKFVLLQSDKNDLIDRGLIPYSYRNRQIALVSARGVFKVFGAKIIRNGRNITDDYYSTKLRQEGSVVEGTLAREPKVPKKVTARGREGIELIDDTAAKNPAKNAVEFFQRRAQAHMTGTNVVATAGDQLNATNWLYQHAAACSRFNSDMYYDRVRLLLMERQGLRDPYTNVLHIPESTQSSKVIGFYKKIDGNDNASSSIVYETRIEDPDLTRQRSGLLDVSPAIYEGVVSDDIKEAILKQQEFERNL</sequence>
<dbReference type="EMBL" id="HE580274">
    <property type="protein sequence ID" value="CCD26400.1"/>
    <property type="molecule type" value="Genomic_DNA"/>
</dbReference>